<comment type="caution">
    <text evidence="1">The sequence shown here is derived from an EMBL/GenBank/DDBJ whole genome shotgun (WGS) entry which is preliminary data.</text>
</comment>
<accession>A0ABS1MGR2</accession>
<name>A0ABS1MGR2_9NOCA</name>
<reference evidence="1 2" key="1">
    <citation type="submission" date="2021-01" db="EMBL/GenBank/DDBJ databases">
        <title>WGS of actinomycetes isolated from Thailand.</title>
        <authorList>
            <person name="Thawai C."/>
        </authorList>
    </citation>
    <scope>NUCLEOTIDE SEQUENCE [LARGE SCALE GENOMIC DNA]</scope>
    <source>
        <strain evidence="1 2">LPG 2</strain>
    </source>
</reference>
<protein>
    <submittedName>
        <fullName evidence="1">Uncharacterized protein</fullName>
    </submittedName>
</protein>
<evidence type="ECO:0000313" key="1">
    <source>
        <dbReference type="EMBL" id="MBL1079802.1"/>
    </source>
</evidence>
<dbReference type="Proteomes" id="UP000602198">
    <property type="component" value="Unassembled WGS sequence"/>
</dbReference>
<organism evidence="1 2">
    <name type="scientific">Nocardia acididurans</name>
    <dbReference type="NCBI Taxonomy" id="2802282"/>
    <lineage>
        <taxon>Bacteria</taxon>
        <taxon>Bacillati</taxon>
        <taxon>Actinomycetota</taxon>
        <taxon>Actinomycetes</taxon>
        <taxon>Mycobacteriales</taxon>
        <taxon>Nocardiaceae</taxon>
        <taxon>Nocardia</taxon>
    </lineage>
</organism>
<proteinExistence type="predicted"/>
<evidence type="ECO:0000313" key="2">
    <source>
        <dbReference type="Proteomes" id="UP000602198"/>
    </source>
</evidence>
<gene>
    <name evidence="1" type="ORF">JK358_35910</name>
</gene>
<keyword evidence="2" id="KW-1185">Reference proteome</keyword>
<dbReference type="EMBL" id="JAERRJ010000019">
    <property type="protein sequence ID" value="MBL1079802.1"/>
    <property type="molecule type" value="Genomic_DNA"/>
</dbReference>
<sequence>MRIDLDQSHSLANALRGQGAELSNVSPAGNKDEHYAAMAGSRIMAALIGYSEADGHANVLGSISSTKDLIADTLIWIGNDIDAAISKFAHVDREDARHIGRSAAL</sequence>
<dbReference type="RefSeq" id="WP_201957535.1">
    <property type="nucleotide sequence ID" value="NZ_JAERRJ010000019.1"/>
</dbReference>